<keyword evidence="2" id="KW-1185">Reference proteome</keyword>
<gene>
    <name evidence="1" type="ORF">DCC88_04255</name>
</gene>
<evidence type="ECO:0000313" key="2">
    <source>
        <dbReference type="Proteomes" id="UP000253934"/>
    </source>
</evidence>
<dbReference type="InterPro" id="IPR029016">
    <property type="entry name" value="GAF-like_dom_sf"/>
</dbReference>
<protein>
    <submittedName>
        <fullName evidence="1">GAF domain-containing protein</fullName>
    </submittedName>
</protein>
<proteinExistence type="predicted"/>
<dbReference type="Proteomes" id="UP000253934">
    <property type="component" value="Unassembled WGS sequence"/>
</dbReference>
<organism evidence="1 2">
    <name type="scientific">Spirobacillus cienkowskii</name>
    <dbReference type="NCBI Taxonomy" id="495820"/>
    <lineage>
        <taxon>Bacteria</taxon>
        <taxon>Pseudomonadati</taxon>
        <taxon>Bdellovibrionota</taxon>
        <taxon>Oligoflexia</taxon>
        <taxon>Silvanigrellales</taxon>
        <taxon>Spirobacillus</taxon>
    </lineage>
</organism>
<comment type="caution">
    <text evidence="1">The sequence shown here is derived from an EMBL/GenBank/DDBJ whole genome shotgun (WGS) entry which is preliminary data.</text>
</comment>
<dbReference type="SUPFAM" id="SSF55781">
    <property type="entry name" value="GAF domain-like"/>
    <property type="match status" value="1"/>
</dbReference>
<sequence length="154" mass="17552">MYKLIESFLETEKDWLAQLCNITAMLNYLIKEINWIGFYLLKNNELILGPFQGKMAPSRISLEKGSCGFAATQLKTIRIDNVNKFEGYIQSDNAAFSEIIIPLFYHNKQKELNNLIGVLEINSQVFARFNDADEKGLEKVAELIANKVAWPSSN</sequence>
<accession>A0A369KPX4</accession>
<name>A0A369KPX4_9BACT</name>
<dbReference type="AlphaFoldDB" id="A0A369KPX4"/>
<evidence type="ECO:0000313" key="1">
    <source>
        <dbReference type="EMBL" id="RDB36661.1"/>
    </source>
</evidence>
<dbReference type="Gene3D" id="3.30.450.40">
    <property type="match status" value="1"/>
</dbReference>
<dbReference type="EMBL" id="QOVW01000058">
    <property type="protein sequence ID" value="RDB36661.1"/>
    <property type="molecule type" value="Genomic_DNA"/>
</dbReference>
<reference evidence="1" key="1">
    <citation type="submission" date="2018-04" db="EMBL/GenBank/DDBJ databases">
        <title>Draft genome sequence of the Candidatus Spirobacillus cienkowskii, a pathogen of freshwater Daphnia species, reconstructed from hemolymph metagenomic reads.</title>
        <authorList>
            <person name="Bresciani L."/>
            <person name="Lemos L.N."/>
            <person name="Wale N."/>
            <person name="Lin J.Y."/>
            <person name="Fernandes G.R."/>
            <person name="Duffy M.A."/>
            <person name="Rodrigues J.M."/>
        </authorList>
    </citation>
    <scope>NUCLEOTIDE SEQUENCE [LARGE SCALE GENOMIC DNA]</scope>
    <source>
        <strain evidence="1">Binning01</strain>
    </source>
</reference>